<evidence type="ECO:0000256" key="3">
    <source>
        <dbReference type="ARBA" id="ARBA00022898"/>
    </source>
</evidence>
<dbReference type="GO" id="GO:0008836">
    <property type="term" value="F:diaminopimelate decarboxylase activity"/>
    <property type="evidence" value="ECO:0007669"/>
    <property type="project" value="InterPro"/>
</dbReference>
<evidence type="ECO:0000259" key="7">
    <source>
        <dbReference type="Pfam" id="PF00278"/>
    </source>
</evidence>
<keyword evidence="2" id="KW-0210">Decarboxylase</keyword>
<name>A0A3D8K5Q8_9BURK</name>
<feature type="domain" description="Orn/DAP/Arg decarboxylase 2 C-terminal" evidence="7">
    <location>
        <begin position="277"/>
        <end position="365"/>
    </location>
</feature>
<feature type="modified residue" description="N6-(pyridoxal phosphate)lysine" evidence="5">
    <location>
        <position position="57"/>
    </location>
</feature>
<dbReference type="PANTHER" id="PTHR43727:SF2">
    <property type="entry name" value="GROUP IV DECARBOXYLASE"/>
    <property type="match status" value="1"/>
</dbReference>
<dbReference type="Proteomes" id="UP000256838">
    <property type="component" value="Unassembled WGS sequence"/>
</dbReference>
<keyword evidence="10" id="KW-1185">Reference proteome</keyword>
<dbReference type="SUPFAM" id="SSF51419">
    <property type="entry name" value="PLP-binding barrel"/>
    <property type="match status" value="1"/>
</dbReference>
<dbReference type="CDD" id="cd06828">
    <property type="entry name" value="PLPDE_III_DapDC"/>
    <property type="match status" value="1"/>
</dbReference>
<dbReference type="InterPro" id="IPR002986">
    <property type="entry name" value="DAP_deCOOHase_LysA"/>
</dbReference>
<evidence type="ECO:0000313" key="9">
    <source>
        <dbReference type="EMBL" id="RDV00649.1"/>
    </source>
</evidence>
<proteinExistence type="inferred from homology"/>
<dbReference type="RefSeq" id="WP_115531919.1">
    <property type="nucleotide sequence ID" value="NZ_QRGA01000001.1"/>
</dbReference>
<organism evidence="9 10">
    <name type="scientific">Trinickia dinghuensis</name>
    <dbReference type="NCBI Taxonomy" id="2291023"/>
    <lineage>
        <taxon>Bacteria</taxon>
        <taxon>Pseudomonadati</taxon>
        <taxon>Pseudomonadota</taxon>
        <taxon>Betaproteobacteria</taxon>
        <taxon>Burkholderiales</taxon>
        <taxon>Burkholderiaceae</taxon>
        <taxon>Trinickia</taxon>
    </lineage>
</organism>
<evidence type="ECO:0000256" key="1">
    <source>
        <dbReference type="ARBA" id="ARBA00001933"/>
    </source>
</evidence>
<sequence>MPATTSFEQRLLPQLDMLAGQYGTPFHIYDEQGIRDTCMRFNKAFEGAAFRQYFAVKALPNPWILKILHECGFGFDCASVPELKLASWVGARGKDLFFTSNNTNASEFTAAQRLGSIVNLDDECYLSSLDAFPDLACFRASIPDAARECDFMGRFRESKFGVPEHRLESAYAAARRRGSQRFGIHAMLCSNEISADRAISAVRRILSRAAEIASAVGLSFEFVNIGGGIGIPYRPDDPSFDLEKFASGVIALRDTFFPNHSTQPAIYTECGRYITGPHGVLVTRVINRMSKWKEIAGVDASMSALMRPALYANAYHHITLPFVRNRTTGPVDVVGSLCENNDKFAVDRNLPDPKPGDLMIVHDTGAHGASMGFNYNGRLRPKELLLKSDGNVMEIRRAEECERDFFSTIAPLPRCEAAFV</sequence>
<dbReference type="SUPFAM" id="SSF50621">
    <property type="entry name" value="Alanine racemase C-terminal domain-like"/>
    <property type="match status" value="1"/>
</dbReference>
<dbReference type="InterPro" id="IPR009006">
    <property type="entry name" value="Ala_racemase/Decarboxylase_C"/>
</dbReference>
<dbReference type="EMBL" id="QRGA01000001">
    <property type="protein sequence ID" value="RDV00649.1"/>
    <property type="molecule type" value="Genomic_DNA"/>
</dbReference>
<protein>
    <submittedName>
        <fullName evidence="9">Diaminopimelate decarboxylase</fullName>
    </submittedName>
</protein>
<comment type="caution">
    <text evidence="9">The sequence shown here is derived from an EMBL/GenBank/DDBJ whole genome shotgun (WGS) entry which is preliminary data.</text>
</comment>
<dbReference type="OrthoDB" id="9802147at2"/>
<dbReference type="InterPro" id="IPR022653">
    <property type="entry name" value="De-COase2_pyr-phos_BS"/>
</dbReference>
<dbReference type="GO" id="GO:0009089">
    <property type="term" value="P:lysine biosynthetic process via diaminopimelate"/>
    <property type="evidence" value="ECO:0007669"/>
    <property type="project" value="InterPro"/>
</dbReference>
<keyword evidence="3 5" id="KW-0663">Pyridoxal phosphate</keyword>
<dbReference type="InterPro" id="IPR022643">
    <property type="entry name" value="De-COase2_C"/>
</dbReference>
<comment type="cofactor">
    <cofactor evidence="1 5">
        <name>pyridoxal 5'-phosphate</name>
        <dbReference type="ChEBI" id="CHEBI:597326"/>
    </cofactor>
</comment>
<keyword evidence="4" id="KW-0456">Lyase</keyword>
<accession>A0A3D8K5Q8</accession>
<evidence type="ECO:0000256" key="2">
    <source>
        <dbReference type="ARBA" id="ARBA00022793"/>
    </source>
</evidence>
<dbReference type="PRINTS" id="PR01179">
    <property type="entry name" value="ODADCRBXLASE"/>
</dbReference>
<dbReference type="PROSITE" id="PS00878">
    <property type="entry name" value="ODR_DC_2_1"/>
    <property type="match status" value="1"/>
</dbReference>
<evidence type="ECO:0000313" key="10">
    <source>
        <dbReference type="Proteomes" id="UP000256838"/>
    </source>
</evidence>
<dbReference type="Gene3D" id="3.20.20.10">
    <property type="entry name" value="Alanine racemase"/>
    <property type="match status" value="1"/>
</dbReference>
<dbReference type="InterPro" id="IPR029066">
    <property type="entry name" value="PLP-binding_barrel"/>
</dbReference>
<dbReference type="PRINTS" id="PR01181">
    <property type="entry name" value="DAPDCRBXLASE"/>
</dbReference>
<dbReference type="Pfam" id="PF00278">
    <property type="entry name" value="Orn_DAP_Arg_deC"/>
    <property type="match status" value="1"/>
</dbReference>
<dbReference type="Gene3D" id="2.40.37.10">
    <property type="entry name" value="Lyase, Ornithine Decarboxylase, Chain A, domain 1"/>
    <property type="match status" value="1"/>
</dbReference>
<evidence type="ECO:0000259" key="8">
    <source>
        <dbReference type="Pfam" id="PF02784"/>
    </source>
</evidence>
<dbReference type="PANTHER" id="PTHR43727">
    <property type="entry name" value="DIAMINOPIMELATE DECARBOXYLASE"/>
    <property type="match status" value="1"/>
</dbReference>
<dbReference type="InterPro" id="IPR022644">
    <property type="entry name" value="De-COase2_N"/>
</dbReference>
<gene>
    <name evidence="9" type="ORF">DWV00_02475</name>
</gene>
<evidence type="ECO:0000256" key="6">
    <source>
        <dbReference type="RuleBase" id="RU003737"/>
    </source>
</evidence>
<comment type="similarity">
    <text evidence="6">Belongs to the Orn/Lys/Arg decarboxylase class-II family.</text>
</comment>
<feature type="active site" description="Proton donor" evidence="5">
    <location>
        <position position="338"/>
    </location>
</feature>
<feature type="domain" description="Orn/DAP/Arg decarboxylase 2 N-terminal" evidence="8">
    <location>
        <begin position="34"/>
        <end position="275"/>
    </location>
</feature>
<evidence type="ECO:0000256" key="5">
    <source>
        <dbReference type="PIRSR" id="PIRSR600183-50"/>
    </source>
</evidence>
<dbReference type="AlphaFoldDB" id="A0A3D8K5Q8"/>
<evidence type="ECO:0000256" key="4">
    <source>
        <dbReference type="ARBA" id="ARBA00023239"/>
    </source>
</evidence>
<dbReference type="Pfam" id="PF02784">
    <property type="entry name" value="Orn_Arg_deC_N"/>
    <property type="match status" value="1"/>
</dbReference>
<dbReference type="InterPro" id="IPR000183">
    <property type="entry name" value="Orn/DAP/Arg_de-COase"/>
</dbReference>
<reference evidence="9 10" key="1">
    <citation type="submission" date="2018-08" db="EMBL/GenBank/DDBJ databases">
        <title>Paraburkholderia sp. DHOM06 isolated from forest soil.</title>
        <authorList>
            <person name="Gao Z.-H."/>
            <person name="Qiu L.-H."/>
        </authorList>
    </citation>
    <scope>NUCLEOTIDE SEQUENCE [LARGE SCALE GENOMIC DNA]</scope>
    <source>
        <strain evidence="9 10">DHOM06</strain>
    </source>
</reference>